<dbReference type="OrthoDB" id="1523883at2759"/>
<evidence type="ECO:0000313" key="3">
    <source>
        <dbReference type="Proteomes" id="UP000246702"/>
    </source>
</evidence>
<dbReference type="STRING" id="1450535.A0A317X4Q7"/>
<dbReference type="GeneID" id="37111897"/>
<dbReference type="EMBL" id="MSFK01000006">
    <property type="protein sequence ID" value="PWY93556.1"/>
    <property type="molecule type" value="Genomic_DNA"/>
</dbReference>
<evidence type="ECO:0000256" key="1">
    <source>
        <dbReference type="SAM" id="Phobius"/>
    </source>
</evidence>
<keyword evidence="1" id="KW-0472">Membrane</keyword>
<dbReference type="RefSeq" id="XP_025470317.1">
    <property type="nucleotide sequence ID" value="XM_025609754.1"/>
</dbReference>
<feature type="transmembrane region" description="Helical" evidence="1">
    <location>
        <begin position="93"/>
        <end position="112"/>
    </location>
</feature>
<feature type="transmembrane region" description="Helical" evidence="1">
    <location>
        <begin position="12"/>
        <end position="29"/>
    </location>
</feature>
<feature type="transmembrane region" description="Helical" evidence="1">
    <location>
        <begin position="62"/>
        <end position="81"/>
    </location>
</feature>
<reference evidence="2 3" key="1">
    <citation type="submission" date="2016-12" db="EMBL/GenBank/DDBJ databases">
        <title>The genomes of Aspergillus section Nigri reveals drivers in fungal speciation.</title>
        <authorList>
            <consortium name="DOE Joint Genome Institute"/>
            <person name="Vesth T.C."/>
            <person name="Nybo J."/>
            <person name="Theobald S."/>
            <person name="Brandl J."/>
            <person name="Frisvad J.C."/>
            <person name="Nielsen K.F."/>
            <person name="Lyhne E.K."/>
            <person name="Kogle M.E."/>
            <person name="Kuo A."/>
            <person name="Riley R."/>
            <person name="Clum A."/>
            <person name="Nolan M."/>
            <person name="Lipzen A."/>
            <person name="Salamov A."/>
            <person name="Henrissat B."/>
            <person name="Wiebenga A."/>
            <person name="De Vries R.P."/>
            <person name="Grigoriev I.V."/>
            <person name="Mortensen U.H."/>
            <person name="Andersen M.R."/>
            <person name="Baker S.E."/>
        </authorList>
    </citation>
    <scope>NUCLEOTIDE SEQUENCE [LARGE SCALE GENOMIC DNA]</scope>
    <source>
        <strain evidence="2 3">CBS 115572</strain>
    </source>
</reference>
<protein>
    <recommendedName>
        <fullName evidence="4">DUF1772-domain-containing protein</fullName>
    </recommendedName>
</protein>
<comment type="caution">
    <text evidence="2">The sequence shown here is derived from an EMBL/GenBank/DDBJ whole genome shotgun (WGS) entry which is preliminary data.</text>
</comment>
<keyword evidence="3" id="KW-1185">Reference proteome</keyword>
<organism evidence="2 3">
    <name type="scientific">Aspergillus sclerotioniger CBS 115572</name>
    <dbReference type="NCBI Taxonomy" id="1450535"/>
    <lineage>
        <taxon>Eukaryota</taxon>
        <taxon>Fungi</taxon>
        <taxon>Dikarya</taxon>
        <taxon>Ascomycota</taxon>
        <taxon>Pezizomycotina</taxon>
        <taxon>Eurotiomycetes</taxon>
        <taxon>Eurotiomycetidae</taxon>
        <taxon>Eurotiales</taxon>
        <taxon>Aspergillaceae</taxon>
        <taxon>Aspergillus</taxon>
        <taxon>Aspergillus subgen. Circumdati</taxon>
    </lineage>
</organism>
<sequence>MASGLILDPHSLFRAAPLITSTCTLWFAFDQDFFLNIFLHPSHRPHSETLLPSYFGVFFRRGVVRVLGLLALTLTGGGWNIRMQPRQSPSWSWYVAGTAFAASHLLFVPAIAPKVHAIAEDKSRGESTRDLEGWLAVHRVRTWTVDLAAWGCFVVGMVVSREGGRGWGGDL</sequence>
<dbReference type="AlphaFoldDB" id="A0A317X4Q7"/>
<keyword evidence="1" id="KW-0812">Transmembrane</keyword>
<keyword evidence="1" id="KW-1133">Transmembrane helix</keyword>
<proteinExistence type="predicted"/>
<gene>
    <name evidence="2" type="ORF">BO94DRAFT_511208</name>
</gene>
<name>A0A317X4Q7_9EURO</name>
<dbReference type="Proteomes" id="UP000246702">
    <property type="component" value="Unassembled WGS sequence"/>
</dbReference>
<accession>A0A317X4Q7</accession>
<evidence type="ECO:0008006" key="4">
    <source>
        <dbReference type="Google" id="ProtNLM"/>
    </source>
</evidence>
<evidence type="ECO:0000313" key="2">
    <source>
        <dbReference type="EMBL" id="PWY93556.1"/>
    </source>
</evidence>